<accession>A0A9W6HU25</accession>
<evidence type="ECO:0000256" key="1">
    <source>
        <dbReference type="SAM" id="MobiDB-lite"/>
    </source>
</evidence>
<feature type="compositionally biased region" description="Basic and acidic residues" evidence="1">
    <location>
        <begin position="41"/>
        <end position="54"/>
    </location>
</feature>
<gene>
    <name evidence="2" type="ORF">GCM10017596_23840</name>
</gene>
<feature type="region of interest" description="Disordered" evidence="1">
    <location>
        <begin position="34"/>
        <end position="63"/>
    </location>
</feature>
<sequence length="63" mass="6891">MRAVIVLVNPRRLTIRQQPEDVTVLTSAQLTPWLGGAVRRPPGDADGRMEHPDPMIHAPALTA</sequence>
<reference evidence="2" key="2">
    <citation type="submission" date="2023-01" db="EMBL/GenBank/DDBJ databases">
        <authorList>
            <person name="Sun Q."/>
            <person name="Evtushenko L."/>
        </authorList>
    </citation>
    <scope>NUCLEOTIDE SEQUENCE</scope>
    <source>
        <strain evidence="2">VKM Ac-1958</strain>
    </source>
</reference>
<organism evidence="2 3">
    <name type="scientific">Microbacterium keratanolyticum</name>
    <dbReference type="NCBI Taxonomy" id="67574"/>
    <lineage>
        <taxon>Bacteria</taxon>
        <taxon>Bacillati</taxon>
        <taxon>Actinomycetota</taxon>
        <taxon>Actinomycetes</taxon>
        <taxon>Micrococcales</taxon>
        <taxon>Microbacteriaceae</taxon>
        <taxon>Microbacterium</taxon>
    </lineage>
</organism>
<name>A0A9W6HU25_9MICO</name>
<proteinExistence type="predicted"/>
<dbReference type="EMBL" id="BSET01000002">
    <property type="protein sequence ID" value="GLK02669.1"/>
    <property type="molecule type" value="Genomic_DNA"/>
</dbReference>
<evidence type="ECO:0000313" key="3">
    <source>
        <dbReference type="Proteomes" id="UP001142325"/>
    </source>
</evidence>
<reference evidence="2" key="1">
    <citation type="journal article" date="2014" name="Int. J. Syst. Evol. Microbiol.">
        <title>Complete genome sequence of Corynebacterium casei LMG S-19264T (=DSM 44701T), isolated from a smear-ripened cheese.</title>
        <authorList>
            <consortium name="US DOE Joint Genome Institute (JGI-PGF)"/>
            <person name="Walter F."/>
            <person name="Albersmeier A."/>
            <person name="Kalinowski J."/>
            <person name="Ruckert C."/>
        </authorList>
    </citation>
    <scope>NUCLEOTIDE SEQUENCE</scope>
    <source>
        <strain evidence="2">VKM Ac-1958</strain>
    </source>
</reference>
<dbReference type="Proteomes" id="UP001142325">
    <property type="component" value="Unassembled WGS sequence"/>
</dbReference>
<protein>
    <submittedName>
        <fullName evidence="2">Uncharacterized protein</fullName>
    </submittedName>
</protein>
<evidence type="ECO:0000313" key="2">
    <source>
        <dbReference type="EMBL" id="GLK02669.1"/>
    </source>
</evidence>
<comment type="caution">
    <text evidence="2">The sequence shown here is derived from an EMBL/GenBank/DDBJ whole genome shotgun (WGS) entry which is preliminary data.</text>
</comment>
<keyword evidence="3" id="KW-1185">Reference proteome</keyword>
<dbReference type="AlphaFoldDB" id="A0A9W6HU25"/>